<gene>
    <name evidence="2" type="ORF">WJX84_000561</name>
</gene>
<dbReference type="InterPro" id="IPR011057">
    <property type="entry name" value="Mss4-like_sf"/>
</dbReference>
<evidence type="ECO:0000313" key="2">
    <source>
        <dbReference type="EMBL" id="KAK9867591.1"/>
    </source>
</evidence>
<name>A0AAW1TEU6_9CHLO</name>
<dbReference type="AlphaFoldDB" id="A0AAW1TEU6"/>
<feature type="region of interest" description="Disordered" evidence="1">
    <location>
        <begin position="212"/>
        <end position="283"/>
    </location>
</feature>
<feature type="compositionally biased region" description="Basic and acidic residues" evidence="1">
    <location>
        <begin position="212"/>
        <end position="222"/>
    </location>
</feature>
<accession>A0AAW1TEU6</accession>
<proteinExistence type="predicted"/>
<reference evidence="2 3" key="1">
    <citation type="journal article" date="2024" name="Nat. Commun.">
        <title>Phylogenomics reveals the evolutionary origins of lichenization in chlorophyte algae.</title>
        <authorList>
            <person name="Puginier C."/>
            <person name="Libourel C."/>
            <person name="Otte J."/>
            <person name="Skaloud P."/>
            <person name="Haon M."/>
            <person name="Grisel S."/>
            <person name="Petersen M."/>
            <person name="Berrin J.G."/>
            <person name="Delaux P.M."/>
            <person name="Dal Grande F."/>
            <person name="Keller J."/>
        </authorList>
    </citation>
    <scope>NUCLEOTIDE SEQUENCE [LARGE SCALE GENOMIC DNA]</scope>
    <source>
        <strain evidence="2 3">SAG 2523</strain>
    </source>
</reference>
<organism evidence="2 3">
    <name type="scientific">Apatococcus fuscideae</name>
    <dbReference type="NCBI Taxonomy" id="2026836"/>
    <lineage>
        <taxon>Eukaryota</taxon>
        <taxon>Viridiplantae</taxon>
        <taxon>Chlorophyta</taxon>
        <taxon>core chlorophytes</taxon>
        <taxon>Trebouxiophyceae</taxon>
        <taxon>Chlorellales</taxon>
        <taxon>Chlorellaceae</taxon>
        <taxon>Apatococcus</taxon>
    </lineage>
</organism>
<dbReference type="EMBL" id="JALJOV010000076">
    <property type="protein sequence ID" value="KAK9867591.1"/>
    <property type="molecule type" value="Genomic_DNA"/>
</dbReference>
<evidence type="ECO:0000313" key="3">
    <source>
        <dbReference type="Proteomes" id="UP001485043"/>
    </source>
</evidence>
<dbReference type="SUPFAM" id="SSF51316">
    <property type="entry name" value="Mss4-like"/>
    <property type="match status" value="1"/>
</dbReference>
<keyword evidence="3" id="KW-1185">Reference proteome</keyword>
<dbReference type="Proteomes" id="UP001485043">
    <property type="component" value="Unassembled WGS sequence"/>
</dbReference>
<sequence length="283" mass="31329">MSTMGHYANYQLHEGTLLACSSFHFPGSEGACQQLTFGVSPGAAAYPREGALLPRDSTEYLLLGVANCRNLDRIEFILSPSITEERCKGALTAILWMSGCAIAVAARGHMVGASYQWSAFFHKEQILFTKGHEHLEFYNTETRTPHHKLPVKILCRCCHAPIADEGRRMMLIFPPGFDWEDGKMPESFKPRCHIFYGTRTFDIEDGVPKFEGMKEKSSKLPDCEDVDDEEASHPVIKPRGQKESENGNSSSPPKKGSPKGGSNGHPKDDDSIASHVKRARTST</sequence>
<dbReference type="Gene3D" id="3.90.1590.10">
    <property type="entry name" value="glutathione-dependent formaldehyde- activating enzyme (gfa)"/>
    <property type="match status" value="1"/>
</dbReference>
<comment type="caution">
    <text evidence="2">The sequence shown here is derived from an EMBL/GenBank/DDBJ whole genome shotgun (WGS) entry which is preliminary data.</text>
</comment>
<evidence type="ECO:0000256" key="1">
    <source>
        <dbReference type="SAM" id="MobiDB-lite"/>
    </source>
</evidence>
<dbReference type="PANTHER" id="PTHR33337">
    <property type="entry name" value="GFA DOMAIN-CONTAINING PROTEIN"/>
    <property type="match status" value="1"/>
</dbReference>
<dbReference type="PANTHER" id="PTHR33337:SF40">
    <property type="entry name" value="CENP-V_GFA DOMAIN-CONTAINING PROTEIN-RELATED"/>
    <property type="match status" value="1"/>
</dbReference>
<protein>
    <submittedName>
        <fullName evidence="2">Uncharacterized protein</fullName>
    </submittedName>
</protein>